<proteinExistence type="predicted"/>
<dbReference type="SUPFAM" id="SSF55785">
    <property type="entry name" value="PYP-like sensor domain (PAS domain)"/>
    <property type="match status" value="2"/>
</dbReference>
<dbReference type="InterPro" id="IPR035965">
    <property type="entry name" value="PAS-like_dom_sf"/>
</dbReference>
<dbReference type="Gene3D" id="3.30.450.20">
    <property type="entry name" value="PAS domain"/>
    <property type="match status" value="2"/>
</dbReference>
<evidence type="ECO:0000259" key="1">
    <source>
        <dbReference type="PROSITE" id="PS50112"/>
    </source>
</evidence>
<name>A0A009II68_ACIB9</name>
<dbReference type="CDD" id="cd00130">
    <property type="entry name" value="PAS"/>
    <property type="match status" value="1"/>
</dbReference>
<dbReference type="Proteomes" id="UP000020595">
    <property type="component" value="Unassembled WGS sequence"/>
</dbReference>
<evidence type="ECO:0000313" key="4">
    <source>
        <dbReference type="EMBL" id="EXB04819.1"/>
    </source>
</evidence>
<gene>
    <name evidence="4" type="ORF">J512_2818</name>
    <name evidence="2" type="ORF">J512_3216</name>
    <name evidence="3" type="ORF">J512_3233</name>
</gene>
<dbReference type="AlphaFoldDB" id="A0A009II68"/>
<organism evidence="3 5">
    <name type="scientific">Acinetobacter baumannii (strain 1295743)</name>
    <dbReference type="NCBI Taxonomy" id="1310613"/>
    <lineage>
        <taxon>Bacteria</taxon>
        <taxon>Pseudomonadati</taxon>
        <taxon>Pseudomonadota</taxon>
        <taxon>Gammaproteobacteria</taxon>
        <taxon>Moraxellales</taxon>
        <taxon>Moraxellaceae</taxon>
        <taxon>Acinetobacter</taxon>
        <taxon>Acinetobacter calcoaceticus/baumannii complex</taxon>
    </lineage>
</organism>
<feature type="domain" description="PAS" evidence="1">
    <location>
        <begin position="142"/>
        <end position="215"/>
    </location>
</feature>
<dbReference type="RefSeq" id="WP_004704317.1">
    <property type="nucleotide sequence ID" value="NZ_JEWH01000039.1"/>
</dbReference>
<dbReference type="SMART" id="SM00091">
    <property type="entry name" value="PAS"/>
    <property type="match status" value="2"/>
</dbReference>
<dbReference type="Pfam" id="PF08447">
    <property type="entry name" value="PAS_3"/>
    <property type="match status" value="1"/>
</dbReference>
<accession>A0A009II68</accession>
<dbReference type="InterPro" id="IPR000014">
    <property type="entry name" value="PAS"/>
</dbReference>
<sequence length="259" mass="29853">MSKIALPSSKDGLNMDLNQDWPELFDQFADIALLLDSHGVIQRSNRTWHNLLQLQPDAAAQRLPLSYWLYSEDSLTFQCALMAGRPCKLALRLLIPEQPLVWFDLSLQPICAGAGKNQLRGWCILGTEQTQKIRQQELQDAQQRSLHDLLSRLPVMLYRSRNDWNWTMDYVSSGCQQITGYHSELLINTPRYGQLIHPDDQQYVWDSIQLAVQHHRVFHLHYRIITAQNSIQRVQEIGQGLYSQSDMVLGLEGAVFIQN</sequence>
<dbReference type="EMBL" id="JEWH01000052">
    <property type="protein sequence ID" value="EXB04364.1"/>
    <property type="molecule type" value="Genomic_DNA"/>
</dbReference>
<dbReference type="PROSITE" id="PS50112">
    <property type="entry name" value="PAS"/>
    <property type="match status" value="1"/>
</dbReference>
<dbReference type="EMBL" id="JEWH01000052">
    <property type="protein sequence ID" value="EXB04347.1"/>
    <property type="molecule type" value="Genomic_DNA"/>
</dbReference>
<evidence type="ECO:0000313" key="2">
    <source>
        <dbReference type="EMBL" id="EXB04347.1"/>
    </source>
</evidence>
<dbReference type="EMBL" id="JEWH01000039">
    <property type="protein sequence ID" value="EXB04819.1"/>
    <property type="molecule type" value="Genomic_DNA"/>
</dbReference>
<evidence type="ECO:0000313" key="5">
    <source>
        <dbReference type="Proteomes" id="UP000020595"/>
    </source>
</evidence>
<comment type="caution">
    <text evidence="3">The sequence shown here is derived from an EMBL/GenBank/DDBJ whole genome shotgun (WGS) entry which is preliminary data.</text>
</comment>
<evidence type="ECO:0000313" key="3">
    <source>
        <dbReference type="EMBL" id="EXB04364.1"/>
    </source>
</evidence>
<dbReference type="InterPro" id="IPR013655">
    <property type="entry name" value="PAS_fold_3"/>
</dbReference>
<dbReference type="PATRIC" id="fig|1310613.3.peg.2714"/>
<reference evidence="3 5" key="1">
    <citation type="submission" date="2014-02" db="EMBL/GenBank/DDBJ databases">
        <title>Comparative genomics and transcriptomics to identify genetic mechanisms underlying the emergence of carbapenem resistant Acinetobacter baumannii (CRAb).</title>
        <authorList>
            <person name="Harris A.D."/>
            <person name="Johnson K.J."/>
            <person name="George J."/>
            <person name="Shefchek K."/>
            <person name="Daugherty S.C."/>
            <person name="Parankush S."/>
            <person name="Sadzewicz L."/>
            <person name="Tallon L."/>
            <person name="Sengamalay N."/>
            <person name="Hazen T.H."/>
            <person name="Rasko D.A."/>
        </authorList>
    </citation>
    <scope>NUCLEOTIDE SEQUENCE [LARGE SCALE GENOMIC DNA]</scope>
    <source>
        <strain evidence="3 5">1295743</strain>
    </source>
</reference>
<protein>
    <submittedName>
        <fullName evidence="3">PAS fold family protein</fullName>
    </submittedName>
</protein>